<keyword evidence="1" id="KW-1133">Transmembrane helix</keyword>
<organism evidence="2 3">
    <name type="scientific">Candidatus Pseudobacter hemicellulosilyticus</name>
    <dbReference type="NCBI Taxonomy" id="3121375"/>
    <lineage>
        <taxon>Bacteria</taxon>
        <taxon>Pseudomonadati</taxon>
        <taxon>Bacteroidota</taxon>
        <taxon>Chitinophagia</taxon>
        <taxon>Chitinophagales</taxon>
        <taxon>Chitinophagaceae</taxon>
        <taxon>Pseudobacter</taxon>
    </lineage>
</organism>
<evidence type="ECO:0000256" key="1">
    <source>
        <dbReference type="SAM" id="Phobius"/>
    </source>
</evidence>
<protein>
    <submittedName>
        <fullName evidence="2">Uncharacterized protein</fullName>
    </submittedName>
</protein>
<evidence type="ECO:0000313" key="3">
    <source>
        <dbReference type="Proteomes" id="UP001220610"/>
    </source>
</evidence>
<dbReference type="EMBL" id="CP119311">
    <property type="protein sequence ID" value="WEK35943.1"/>
    <property type="molecule type" value="Genomic_DNA"/>
</dbReference>
<reference evidence="2" key="1">
    <citation type="submission" date="2023-03" db="EMBL/GenBank/DDBJ databases">
        <title>Andean soil-derived lignocellulolytic bacterial consortium as a source of novel taxa and putative plastic-active enzymes.</title>
        <authorList>
            <person name="Diaz-Garcia L."/>
            <person name="Chuvochina M."/>
            <person name="Feuerriegel G."/>
            <person name="Bunk B."/>
            <person name="Sproer C."/>
            <person name="Streit W.R."/>
            <person name="Rodriguez L.M."/>
            <person name="Overmann J."/>
            <person name="Jimenez D.J."/>
        </authorList>
    </citation>
    <scope>NUCLEOTIDE SEQUENCE</scope>
    <source>
        <strain evidence="2">MAG 7</strain>
    </source>
</reference>
<gene>
    <name evidence="2" type="ORF">P0Y53_00395</name>
</gene>
<accession>A0AAJ6BG92</accession>
<dbReference type="PROSITE" id="PS51257">
    <property type="entry name" value="PROKAR_LIPOPROTEIN"/>
    <property type="match status" value="1"/>
</dbReference>
<name>A0AAJ6BG92_9BACT</name>
<keyword evidence="1" id="KW-0472">Membrane</keyword>
<evidence type="ECO:0000313" key="2">
    <source>
        <dbReference type="EMBL" id="WEK35943.1"/>
    </source>
</evidence>
<sequence>MGNIRSGYWFWLLLPAVVIGLACFFLFARYRIEKEITVQCAYMGYACGDCTPQYQVRNVLSPPAERLSGKDIDIEFISETQEQAFEQQVGVCAICYVYTLKGDVYYSFRKKRYFIRLSDFRLKLRSKDCCSNRLK</sequence>
<proteinExistence type="predicted"/>
<keyword evidence="1" id="KW-0812">Transmembrane</keyword>
<dbReference type="Proteomes" id="UP001220610">
    <property type="component" value="Chromosome"/>
</dbReference>
<dbReference type="AlphaFoldDB" id="A0AAJ6BG92"/>
<feature type="transmembrane region" description="Helical" evidence="1">
    <location>
        <begin position="6"/>
        <end position="27"/>
    </location>
</feature>